<dbReference type="InterPro" id="IPR050509">
    <property type="entry name" value="CoA-transferase_III"/>
</dbReference>
<dbReference type="Gene3D" id="3.40.50.10540">
    <property type="entry name" value="Crotonobetainyl-coa:carnitine coa-transferase, domain 1"/>
    <property type="match status" value="1"/>
</dbReference>
<dbReference type="SUPFAM" id="SSF89796">
    <property type="entry name" value="CoA-transferase family III (CaiB/BaiF)"/>
    <property type="match status" value="1"/>
</dbReference>
<sequence>MNRQGSALSDYRVLDLTDDTLLCPRYLADMGAEVIRLEKPGKSADFHWENLGKRVITLDIELETGQELFRRLVNTADVLVESHPPGYLEKLGLGYPQLSKINPRLIMASITAFGQSGPYRDYKSCDIVASALGGQLYVTGEPDSPPLKSFGNQSYYLASIL</sequence>
<dbReference type="InterPro" id="IPR003673">
    <property type="entry name" value="CoA-Trfase_fam_III"/>
</dbReference>
<protein>
    <recommendedName>
        <fullName evidence="2">CoA transferase</fullName>
    </recommendedName>
</protein>
<dbReference type="Pfam" id="PF02515">
    <property type="entry name" value="CoA_transf_3"/>
    <property type="match status" value="1"/>
</dbReference>
<comment type="caution">
    <text evidence="1">The sequence shown here is derived from an EMBL/GenBank/DDBJ whole genome shotgun (WGS) entry which is preliminary data.</text>
</comment>
<dbReference type="EMBL" id="BARV01025011">
    <property type="protein sequence ID" value="GAI39679.1"/>
    <property type="molecule type" value="Genomic_DNA"/>
</dbReference>
<dbReference type="PANTHER" id="PTHR48228:SF5">
    <property type="entry name" value="ALPHA-METHYLACYL-COA RACEMASE"/>
    <property type="match status" value="1"/>
</dbReference>
<accession>X1Q8T9</accession>
<reference evidence="1" key="1">
    <citation type="journal article" date="2014" name="Front. Microbiol.">
        <title>High frequency of phylogenetically diverse reductive dehalogenase-homologous genes in deep subseafloor sedimentary metagenomes.</title>
        <authorList>
            <person name="Kawai M."/>
            <person name="Futagami T."/>
            <person name="Toyoda A."/>
            <person name="Takaki Y."/>
            <person name="Nishi S."/>
            <person name="Hori S."/>
            <person name="Arai W."/>
            <person name="Tsubouchi T."/>
            <person name="Morono Y."/>
            <person name="Uchiyama I."/>
            <person name="Ito T."/>
            <person name="Fujiyama A."/>
            <person name="Inagaki F."/>
            <person name="Takami H."/>
        </authorList>
    </citation>
    <scope>NUCLEOTIDE SEQUENCE</scope>
    <source>
        <strain evidence="1">Expedition CK06-06</strain>
    </source>
</reference>
<name>X1Q8T9_9ZZZZ</name>
<dbReference type="PANTHER" id="PTHR48228">
    <property type="entry name" value="SUCCINYL-COA--D-CITRAMALATE COA-TRANSFERASE"/>
    <property type="match status" value="1"/>
</dbReference>
<feature type="non-terminal residue" evidence="1">
    <location>
        <position position="161"/>
    </location>
</feature>
<dbReference type="AlphaFoldDB" id="X1Q8T9"/>
<dbReference type="GO" id="GO:0003824">
    <property type="term" value="F:catalytic activity"/>
    <property type="evidence" value="ECO:0007669"/>
    <property type="project" value="InterPro"/>
</dbReference>
<evidence type="ECO:0008006" key="2">
    <source>
        <dbReference type="Google" id="ProtNLM"/>
    </source>
</evidence>
<organism evidence="1">
    <name type="scientific">marine sediment metagenome</name>
    <dbReference type="NCBI Taxonomy" id="412755"/>
    <lineage>
        <taxon>unclassified sequences</taxon>
        <taxon>metagenomes</taxon>
        <taxon>ecological metagenomes</taxon>
    </lineage>
</organism>
<gene>
    <name evidence="1" type="ORF">S06H3_40714</name>
</gene>
<proteinExistence type="predicted"/>
<dbReference type="InterPro" id="IPR023606">
    <property type="entry name" value="CoA-Trfase_III_dom_1_sf"/>
</dbReference>
<evidence type="ECO:0000313" key="1">
    <source>
        <dbReference type="EMBL" id="GAI39679.1"/>
    </source>
</evidence>